<dbReference type="AlphaFoldDB" id="A0A286RJW1"/>
<dbReference type="SUPFAM" id="SSF53743">
    <property type="entry name" value="FucI/AraA N-terminal and middle domains"/>
    <property type="match status" value="1"/>
</dbReference>
<dbReference type="InterPro" id="IPR019546">
    <property type="entry name" value="TAT_signal_bac_arc"/>
</dbReference>
<sequence>MNRTQSLTACHCCLNRRQFLRGCAGCGAVSLAAGLPGASWSSETATASQPKVRVRLVFACWALVQDRPTWPHIGHDMRPEIERVTNALRDGCPEVEFLPTVAHSVEDADKILAQHEADKIDGYLVYNMNNWIQVFHRIAASGHPMLLADYIYAGSGGFLVYGSQLRRKYRNFSLIGSSNTEDLIAAARCFPILKTQGVDAFVAACDRVRQERTPAPRLTQVVEDKLELASIGDCLESIKKARIVAVGGGGEALAKSIGERLGITVHQVSFEEMAEAAEKVDLNAAEELAARWKSGAQKVIIDSPEETLRLSAINYLAQKALLDKYQAEAITINCLGGFYSGKLKAYPCLGFVELLNSGMIGACEADLNSTVTMVVMNHLARRPGYISDPVIDSSKRQIIYAHCVATTKPFGPQGPANPYEILTHSEDRRGASVRSFLPVGYMTSTLEIFADRKQILFHRAVAAENVVIDRACRTKLACEVPGDFEKLFLGWSGGWHRVTFYGDLAEPVRDLAQALGFELVEEA</sequence>
<dbReference type="EMBL" id="CP018477">
    <property type="protein sequence ID" value="ASV76259.1"/>
    <property type="molecule type" value="Genomic_DNA"/>
</dbReference>
<accession>A0A286RJW1</accession>
<dbReference type="RefSeq" id="WP_157732123.1">
    <property type="nucleotide sequence ID" value="NZ_CP018477.1"/>
</dbReference>
<evidence type="ECO:0000256" key="1">
    <source>
        <dbReference type="ARBA" id="ARBA00023235"/>
    </source>
</evidence>
<dbReference type="Proteomes" id="UP000215086">
    <property type="component" value="Chromosome"/>
</dbReference>
<dbReference type="GO" id="GO:0016861">
    <property type="term" value="F:intramolecular oxidoreductase activity, interconverting aldoses and ketoses"/>
    <property type="evidence" value="ECO:0007669"/>
    <property type="project" value="InterPro"/>
</dbReference>
<organism evidence="3 4">
    <name type="scientific">Thermogutta terrifontis</name>
    <dbReference type="NCBI Taxonomy" id="1331910"/>
    <lineage>
        <taxon>Bacteria</taxon>
        <taxon>Pseudomonadati</taxon>
        <taxon>Planctomycetota</taxon>
        <taxon>Planctomycetia</taxon>
        <taxon>Pirellulales</taxon>
        <taxon>Thermoguttaceae</taxon>
        <taxon>Thermogutta</taxon>
    </lineage>
</organism>
<dbReference type="GO" id="GO:0005996">
    <property type="term" value="P:monosaccharide metabolic process"/>
    <property type="evidence" value="ECO:0007669"/>
    <property type="project" value="InterPro"/>
</dbReference>
<keyword evidence="4" id="KW-1185">Reference proteome</keyword>
<evidence type="ECO:0000313" key="3">
    <source>
        <dbReference type="EMBL" id="ASV76259.1"/>
    </source>
</evidence>
<dbReference type="OrthoDB" id="5838738at2"/>
<evidence type="ECO:0000256" key="2">
    <source>
        <dbReference type="ARBA" id="ARBA00023277"/>
    </source>
</evidence>
<name>A0A286RJW1_9BACT</name>
<dbReference type="InterPro" id="IPR006311">
    <property type="entry name" value="TAT_signal"/>
</dbReference>
<dbReference type="PANTHER" id="PTHR36120">
    <property type="entry name" value="FUCOSE ISOMERASE"/>
    <property type="match status" value="1"/>
</dbReference>
<dbReference type="GO" id="GO:0005737">
    <property type="term" value="C:cytoplasm"/>
    <property type="evidence" value="ECO:0007669"/>
    <property type="project" value="InterPro"/>
</dbReference>
<dbReference type="KEGG" id="ttf:THTE_3658"/>
<keyword evidence="1" id="KW-0413">Isomerase</keyword>
<dbReference type="InterPro" id="IPR009015">
    <property type="entry name" value="Fucose_isomerase_N/cen_sf"/>
</dbReference>
<dbReference type="PROSITE" id="PS51318">
    <property type="entry name" value="TAT"/>
    <property type="match status" value="1"/>
</dbReference>
<keyword evidence="2" id="KW-0119">Carbohydrate metabolism</keyword>
<proteinExistence type="predicted"/>
<gene>
    <name evidence="3" type="ORF">THTE_3658</name>
</gene>
<dbReference type="PANTHER" id="PTHR36120:SF2">
    <property type="entry name" value="FUCOSE ISOMERASE"/>
    <property type="match status" value="1"/>
</dbReference>
<protein>
    <recommendedName>
        <fullName evidence="5">Twin-arginine translocation signal domain-containing protein</fullName>
    </recommendedName>
</protein>
<dbReference type="NCBIfam" id="TIGR01409">
    <property type="entry name" value="TAT_signal_seq"/>
    <property type="match status" value="1"/>
</dbReference>
<evidence type="ECO:0008006" key="5">
    <source>
        <dbReference type="Google" id="ProtNLM"/>
    </source>
</evidence>
<evidence type="ECO:0000313" key="4">
    <source>
        <dbReference type="Proteomes" id="UP000215086"/>
    </source>
</evidence>
<reference evidence="3 4" key="1">
    <citation type="journal article" name="Front. Microbiol.">
        <title>Sugar Metabolism of the First Thermophilic Planctomycete Thermogutta terrifontis: Comparative Genomic and Transcriptomic Approaches.</title>
        <authorList>
            <person name="Elcheninov A.G."/>
            <person name="Menzel P."/>
            <person name="Gudbergsdottir S.R."/>
            <person name="Slesarev A.I."/>
            <person name="Kadnikov V.V."/>
            <person name="Krogh A."/>
            <person name="Bonch-Osmolovskaya E.A."/>
            <person name="Peng X."/>
            <person name="Kublanov I.V."/>
        </authorList>
    </citation>
    <scope>NUCLEOTIDE SEQUENCE [LARGE SCALE GENOMIC DNA]</scope>
    <source>
        <strain evidence="3 4">R1</strain>
    </source>
</reference>